<dbReference type="InterPro" id="IPR009363">
    <property type="entry name" value="Phage_Mu_Gp16"/>
</dbReference>
<dbReference type="Pfam" id="PF06252">
    <property type="entry name" value="GemA"/>
    <property type="match status" value="1"/>
</dbReference>
<accession>A0AAD2VV10</accession>
<name>A0AAD2VV10_PRORE</name>
<organism evidence="1">
    <name type="scientific">Providencia rettgeri</name>
    <dbReference type="NCBI Taxonomy" id="587"/>
    <lineage>
        <taxon>Bacteria</taxon>
        <taxon>Pseudomonadati</taxon>
        <taxon>Pseudomonadota</taxon>
        <taxon>Gammaproteobacteria</taxon>
        <taxon>Enterobacterales</taxon>
        <taxon>Morganellaceae</taxon>
        <taxon>Providencia</taxon>
    </lineage>
</organism>
<gene>
    <name evidence="2" type="ORF">M0K77_003056</name>
    <name evidence="1" type="ORF">M0K77_RS15280</name>
</gene>
<reference evidence="1" key="1">
    <citation type="submission" date="2023-10" db="EMBL/GenBank/DDBJ databases">
        <authorList>
            <consortium name="Clinical and Environmental Microbiology Branch: Whole genome sequencing antimicrobial resistance pathogens in the healthcare setting"/>
        </authorList>
    </citation>
    <scope>NUCLEOTIDE SEQUENCE</scope>
    <source>
        <strain evidence="1">2020QW-00022</strain>
    </source>
</reference>
<evidence type="ECO:0000313" key="1">
    <source>
        <dbReference type="EMBL" id="ELR5218526.1"/>
    </source>
</evidence>
<evidence type="ECO:0000313" key="2">
    <source>
        <dbReference type="EMBL" id="EMR4590713.1"/>
    </source>
</evidence>
<sequence>MASPNAKILIGIIKAAQQYLKLDDETYRSILVRMTGKNSAKKLTLDELSQVRDYLHDQGYPRKSKRKYGRRPSVPATREAILSKIEALLSDAGRPWEYAESIAKHMFKREKIEWLTFDELSNLMKALIIDAKRRAKNGSQSR</sequence>
<dbReference type="EMBL" id="ABEXCJ040000006">
    <property type="protein sequence ID" value="ELR5218526.1"/>
    <property type="molecule type" value="Genomic_DNA"/>
</dbReference>
<dbReference type="AlphaFoldDB" id="A0AAD2VV10"/>
<comment type="caution">
    <text evidence="1">The sequence shown here is derived from an EMBL/GenBank/DDBJ whole genome shotgun (WGS) entry which is preliminary data.</text>
</comment>
<dbReference type="EMBL" id="ABEXCJ050000006">
    <property type="protein sequence ID" value="EMR4590713.1"/>
    <property type="molecule type" value="Genomic_DNA"/>
</dbReference>
<protein>
    <submittedName>
        <fullName evidence="1">Regulatory protein GemA</fullName>
    </submittedName>
</protein>
<proteinExistence type="predicted"/>